<keyword evidence="7" id="KW-1185">Reference proteome</keyword>
<reference evidence="6 7" key="1">
    <citation type="journal article" date="2024" name="BMC Genomics">
        <title>De novo assembly and annotation of Popillia japonica's genome with initial clues to its potential as an invasive pest.</title>
        <authorList>
            <person name="Cucini C."/>
            <person name="Boschi S."/>
            <person name="Funari R."/>
            <person name="Cardaioli E."/>
            <person name="Iannotti N."/>
            <person name="Marturano G."/>
            <person name="Paoli F."/>
            <person name="Bruttini M."/>
            <person name="Carapelli A."/>
            <person name="Frati F."/>
            <person name="Nardi F."/>
        </authorList>
    </citation>
    <scope>NUCLEOTIDE SEQUENCE [LARGE SCALE GENOMIC DNA]</scope>
    <source>
        <strain evidence="6">DMR45628</strain>
    </source>
</reference>
<evidence type="ECO:0000313" key="6">
    <source>
        <dbReference type="EMBL" id="KAK9680340.1"/>
    </source>
</evidence>
<feature type="compositionally biased region" description="Basic residues" evidence="4">
    <location>
        <begin position="376"/>
        <end position="389"/>
    </location>
</feature>
<evidence type="ECO:0000256" key="2">
    <source>
        <dbReference type="ARBA" id="ARBA00023125"/>
    </source>
</evidence>
<dbReference type="Proteomes" id="UP001458880">
    <property type="component" value="Unassembled WGS sequence"/>
</dbReference>
<keyword evidence="2 6" id="KW-0238">DNA-binding</keyword>
<dbReference type="EMBL" id="JASPKY010000911">
    <property type="protein sequence ID" value="KAK9680340.1"/>
    <property type="molecule type" value="Genomic_DNA"/>
</dbReference>
<evidence type="ECO:0000256" key="3">
    <source>
        <dbReference type="ARBA" id="ARBA00023242"/>
    </source>
</evidence>
<comment type="subcellular location">
    <subcellularLocation>
        <location evidence="1">Nucleus</location>
    </subcellularLocation>
</comment>
<proteinExistence type="predicted"/>
<protein>
    <submittedName>
        <fullName evidence="6">CENP-B N-terminal DNA-binding domain</fullName>
    </submittedName>
</protein>
<dbReference type="InterPro" id="IPR009057">
    <property type="entry name" value="Homeodomain-like_sf"/>
</dbReference>
<feature type="domain" description="HTH CENPB-type" evidence="5">
    <location>
        <begin position="64"/>
        <end position="141"/>
    </location>
</feature>
<dbReference type="Pfam" id="PF05225">
    <property type="entry name" value="HTH_psq"/>
    <property type="match status" value="1"/>
</dbReference>
<evidence type="ECO:0000313" key="7">
    <source>
        <dbReference type="Proteomes" id="UP001458880"/>
    </source>
</evidence>
<dbReference type="SUPFAM" id="SSF46689">
    <property type="entry name" value="Homeodomain-like"/>
    <property type="match status" value="1"/>
</dbReference>
<dbReference type="GO" id="GO:0005634">
    <property type="term" value="C:nucleus"/>
    <property type="evidence" value="ECO:0007669"/>
    <property type="project" value="UniProtKB-SubCell"/>
</dbReference>
<evidence type="ECO:0000256" key="1">
    <source>
        <dbReference type="ARBA" id="ARBA00004123"/>
    </source>
</evidence>
<keyword evidence="3" id="KW-0539">Nucleus</keyword>
<evidence type="ECO:0000256" key="4">
    <source>
        <dbReference type="SAM" id="MobiDB-lite"/>
    </source>
</evidence>
<sequence length="455" mass="50719">MATWNALRNYVKRNLRAQWSLENLQAAIADIRDKKASIREISRTYKVPVRTLMRRIKANDMEPSKPGRKSTLGTENEKQLVHYIKQLEKCNFPATMRDIQILAYKFVIKNGITNRFNHVKQHAGYDWIIGFLKRHPEITIRKAQGLSIARMKGMNKEEVDDYFDLLGNIFDEHGFYNCPRKIYNVDETGVQLNNPPDKACGIYPLDKSIIPDYAFRYDENKSTSASADPGIPVAAAASPTLTATAPAAAAASPTLTATAPASPEVITSIPELTIAPGDQDITTESLLLTAPIVLKNITAIPSTSFYNIQRIPTISCPSGSASHRKQHAQILTSPDVIAAKRTNKEKLKAAAEKRAQNATKKKSQGTKIKTNPKPTVMKKKKNQKVRKRKESSSSSASSVEMDLHSTDDDQDIIDEIFAILQPLYQTHSQLLAEIGTAGNKKAFVYWKDFYLDMVS</sequence>
<accession>A0AAW1HVA3</accession>
<organism evidence="6 7">
    <name type="scientific">Popillia japonica</name>
    <name type="common">Japanese beetle</name>
    <dbReference type="NCBI Taxonomy" id="7064"/>
    <lineage>
        <taxon>Eukaryota</taxon>
        <taxon>Metazoa</taxon>
        <taxon>Ecdysozoa</taxon>
        <taxon>Arthropoda</taxon>
        <taxon>Hexapoda</taxon>
        <taxon>Insecta</taxon>
        <taxon>Pterygota</taxon>
        <taxon>Neoptera</taxon>
        <taxon>Endopterygota</taxon>
        <taxon>Coleoptera</taxon>
        <taxon>Polyphaga</taxon>
        <taxon>Scarabaeiformia</taxon>
        <taxon>Scarabaeidae</taxon>
        <taxon>Rutelinae</taxon>
        <taxon>Popillia</taxon>
    </lineage>
</organism>
<dbReference type="InterPro" id="IPR006600">
    <property type="entry name" value="HTH_CenpB_DNA-bd_dom"/>
</dbReference>
<gene>
    <name evidence="6" type="ORF">QE152_g39164</name>
</gene>
<comment type="caution">
    <text evidence="6">The sequence shown here is derived from an EMBL/GenBank/DDBJ whole genome shotgun (WGS) entry which is preliminary data.</text>
</comment>
<name>A0AAW1HVA3_POPJA</name>
<dbReference type="PROSITE" id="PS51253">
    <property type="entry name" value="HTH_CENPB"/>
    <property type="match status" value="1"/>
</dbReference>
<evidence type="ECO:0000259" key="5">
    <source>
        <dbReference type="PROSITE" id="PS51253"/>
    </source>
</evidence>
<dbReference type="GO" id="GO:0003677">
    <property type="term" value="F:DNA binding"/>
    <property type="evidence" value="ECO:0007669"/>
    <property type="project" value="UniProtKB-KW"/>
</dbReference>
<feature type="region of interest" description="Disordered" evidence="4">
    <location>
        <begin position="318"/>
        <end position="337"/>
    </location>
</feature>
<feature type="region of interest" description="Disordered" evidence="4">
    <location>
        <begin position="351"/>
        <end position="404"/>
    </location>
</feature>
<dbReference type="AlphaFoldDB" id="A0AAW1HVA3"/>
<dbReference type="Gene3D" id="1.10.10.60">
    <property type="entry name" value="Homeodomain-like"/>
    <property type="match status" value="1"/>
</dbReference>
<dbReference type="InterPro" id="IPR007889">
    <property type="entry name" value="HTH_Psq"/>
</dbReference>